<feature type="region of interest" description="Disordered" evidence="1">
    <location>
        <begin position="32"/>
        <end position="70"/>
    </location>
</feature>
<dbReference type="AlphaFoldDB" id="A0AAN8X8Z4"/>
<gene>
    <name evidence="2" type="ORF">SK128_019937</name>
</gene>
<dbReference type="EMBL" id="JAXCGZ010011357">
    <property type="protein sequence ID" value="KAK7075149.1"/>
    <property type="molecule type" value="Genomic_DNA"/>
</dbReference>
<sequence>MATKVQTANSHLTELGIFPDPLAILEFPCRKRQESPPTNGWNRSWRTRRVVASRHRPQPPTVIPSHSSNLPSKQLKLSCLDGARSVERPYHVENTASRPNMVLSRALRDEIRNLLQFNLL</sequence>
<evidence type="ECO:0000313" key="2">
    <source>
        <dbReference type="EMBL" id="KAK7075149.1"/>
    </source>
</evidence>
<name>A0AAN8X8Z4_HALRR</name>
<proteinExistence type="predicted"/>
<feature type="compositionally biased region" description="Polar residues" evidence="1">
    <location>
        <begin position="35"/>
        <end position="44"/>
    </location>
</feature>
<evidence type="ECO:0000256" key="1">
    <source>
        <dbReference type="SAM" id="MobiDB-lite"/>
    </source>
</evidence>
<evidence type="ECO:0000313" key="3">
    <source>
        <dbReference type="Proteomes" id="UP001381693"/>
    </source>
</evidence>
<organism evidence="2 3">
    <name type="scientific">Halocaridina rubra</name>
    <name type="common">Hawaiian red shrimp</name>
    <dbReference type="NCBI Taxonomy" id="373956"/>
    <lineage>
        <taxon>Eukaryota</taxon>
        <taxon>Metazoa</taxon>
        <taxon>Ecdysozoa</taxon>
        <taxon>Arthropoda</taxon>
        <taxon>Crustacea</taxon>
        <taxon>Multicrustacea</taxon>
        <taxon>Malacostraca</taxon>
        <taxon>Eumalacostraca</taxon>
        <taxon>Eucarida</taxon>
        <taxon>Decapoda</taxon>
        <taxon>Pleocyemata</taxon>
        <taxon>Caridea</taxon>
        <taxon>Atyoidea</taxon>
        <taxon>Atyidae</taxon>
        <taxon>Halocaridina</taxon>
    </lineage>
</organism>
<comment type="caution">
    <text evidence="2">The sequence shown here is derived from an EMBL/GenBank/DDBJ whole genome shotgun (WGS) entry which is preliminary data.</text>
</comment>
<accession>A0AAN8X8Z4</accession>
<feature type="compositionally biased region" description="Basic residues" evidence="1">
    <location>
        <begin position="45"/>
        <end position="57"/>
    </location>
</feature>
<keyword evidence="3" id="KW-1185">Reference proteome</keyword>
<dbReference type="Proteomes" id="UP001381693">
    <property type="component" value="Unassembled WGS sequence"/>
</dbReference>
<protein>
    <submittedName>
        <fullName evidence="2">Uncharacterized protein</fullName>
    </submittedName>
</protein>
<reference evidence="2 3" key="1">
    <citation type="submission" date="2023-11" db="EMBL/GenBank/DDBJ databases">
        <title>Halocaridina rubra genome assembly.</title>
        <authorList>
            <person name="Smith C."/>
        </authorList>
    </citation>
    <scope>NUCLEOTIDE SEQUENCE [LARGE SCALE GENOMIC DNA]</scope>
    <source>
        <strain evidence="2">EP-1</strain>
        <tissue evidence="2">Whole</tissue>
    </source>
</reference>